<dbReference type="Proteomes" id="UP000031668">
    <property type="component" value="Unassembled WGS sequence"/>
</dbReference>
<dbReference type="GO" id="GO:0005634">
    <property type="term" value="C:nucleus"/>
    <property type="evidence" value="ECO:0007669"/>
    <property type="project" value="TreeGrafter"/>
</dbReference>
<dbReference type="SUPFAM" id="SSF109604">
    <property type="entry name" value="HD-domain/PDEase-like"/>
    <property type="match status" value="1"/>
</dbReference>
<reference evidence="3 4" key="1">
    <citation type="journal article" date="2014" name="Genome Biol. Evol.">
        <title>The genome of the myxosporean Thelohanellus kitauei shows adaptations to nutrient acquisition within its fish host.</title>
        <authorList>
            <person name="Yang Y."/>
            <person name="Xiong J."/>
            <person name="Zhou Z."/>
            <person name="Huo F."/>
            <person name="Miao W."/>
            <person name="Ran C."/>
            <person name="Liu Y."/>
            <person name="Zhang J."/>
            <person name="Feng J."/>
            <person name="Wang M."/>
            <person name="Wang M."/>
            <person name="Wang L."/>
            <person name="Yao B."/>
        </authorList>
    </citation>
    <scope>NUCLEOTIDE SEQUENCE [LARGE SCALE GENOMIC DNA]</scope>
    <source>
        <strain evidence="3">Wuqing</strain>
    </source>
</reference>
<dbReference type="PANTHER" id="PTHR11373">
    <property type="entry name" value="DEOXYNUCLEOSIDE TRIPHOSPHATE TRIPHOSPHOHYDROLASE"/>
    <property type="match status" value="1"/>
</dbReference>
<dbReference type="Gene3D" id="3.30.70.2760">
    <property type="match status" value="1"/>
</dbReference>
<sequence>MNQDRNVEDHLCLQDNIHGQIKLPILVKVIIDTPHFQRLRRIKQLGLASHVFINATHTRFEHCIGTAFVTSELIKSLKRNSEYLNLMTPQEEICLIVGGLCHDLGHGSFSHFYSKLAPHTWTHEEMSLRMFDDLLKSNPGVMKCFGEHNLSVYHISLIKSIIIGEPFESFKIPTLADGSCVLKKSFLLQIVSNHCHGIDTDKIDYLKRDSMVIGLPCSFEIQRLLGNMAILKSSDELVLCFKNKLLFDCNEVFHSRWSMQKNVYRHRTILSIELMLAKALRICDDIFHFATDSFVVETFMHHTDEILRTVEMSKNPLHAPAKAILKDITTRNLMKLGGSFLLSDNIEVNLKNLDSVKKNINDRIHLNYNALRISQLDLDIVEYGFQSGSHTTNPLGRLDFFKKHERKPFNVEMTNLSPLIPKLGIEKYLVVFYQTEDSSDHNVFSIEEFLNQWWEGYSTEKKSGTL</sequence>
<dbReference type="InterPro" id="IPR003607">
    <property type="entry name" value="HD/PDEase_dom"/>
</dbReference>
<keyword evidence="4" id="KW-1185">Reference proteome</keyword>
<gene>
    <name evidence="3" type="ORF">RF11_02629</name>
</gene>
<feature type="domain" description="HD/PDEase" evidence="2">
    <location>
        <begin position="55"/>
        <end position="215"/>
    </location>
</feature>
<accession>A0A0C2N1U9</accession>
<dbReference type="InterPro" id="IPR050135">
    <property type="entry name" value="dGTPase-like"/>
</dbReference>
<dbReference type="InterPro" id="IPR006674">
    <property type="entry name" value="HD_domain"/>
</dbReference>
<organism evidence="3 4">
    <name type="scientific">Thelohanellus kitauei</name>
    <name type="common">Myxosporean</name>
    <dbReference type="NCBI Taxonomy" id="669202"/>
    <lineage>
        <taxon>Eukaryota</taxon>
        <taxon>Metazoa</taxon>
        <taxon>Cnidaria</taxon>
        <taxon>Myxozoa</taxon>
        <taxon>Myxosporea</taxon>
        <taxon>Bivalvulida</taxon>
        <taxon>Platysporina</taxon>
        <taxon>Myxobolidae</taxon>
        <taxon>Thelohanellus</taxon>
    </lineage>
</organism>
<evidence type="ECO:0000313" key="3">
    <source>
        <dbReference type="EMBL" id="KII67882.1"/>
    </source>
</evidence>
<dbReference type="SMART" id="SM00471">
    <property type="entry name" value="HDc"/>
    <property type="match status" value="1"/>
</dbReference>
<dbReference type="AlphaFoldDB" id="A0A0C2N1U9"/>
<proteinExistence type="inferred from homology"/>
<dbReference type="OMA" id="PRWTHEA"/>
<dbReference type="EMBL" id="JWZT01003049">
    <property type="protein sequence ID" value="KII67882.1"/>
    <property type="molecule type" value="Genomic_DNA"/>
</dbReference>
<evidence type="ECO:0000313" key="4">
    <source>
        <dbReference type="Proteomes" id="UP000031668"/>
    </source>
</evidence>
<dbReference type="OrthoDB" id="6020396at2759"/>
<keyword evidence="3" id="KW-0378">Hydrolase</keyword>
<dbReference type="CDD" id="cd00077">
    <property type="entry name" value="HDc"/>
    <property type="match status" value="1"/>
</dbReference>
<dbReference type="Pfam" id="PF01966">
    <property type="entry name" value="HD"/>
    <property type="match status" value="1"/>
</dbReference>
<comment type="similarity">
    <text evidence="1">Belongs to the SAMHD1 family.</text>
</comment>
<dbReference type="PANTHER" id="PTHR11373:SF4">
    <property type="entry name" value="DEOXYNUCLEOSIDE TRIPHOSPHATE TRIPHOSPHOHYDROLASE SAMHD1"/>
    <property type="match status" value="1"/>
</dbReference>
<evidence type="ECO:0000256" key="1">
    <source>
        <dbReference type="ARBA" id="ARBA00005776"/>
    </source>
</evidence>
<comment type="caution">
    <text evidence="3">The sequence shown here is derived from an EMBL/GenBank/DDBJ whole genome shotgun (WGS) entry which is preliminary data.</text>
</comment>
<dbReference type="Gene3D" id="1.10.3210.10">
    <property type="entry name" value="Hypothetical protein af1432"/>
    <property type="match status" value="1"/>
</dbReference>
<dbReference type="GO" id="GO:0006203">
    <property type="term" value="P:dGTP catabolic process"/>
    <property type="evidence" value="ECO:0007669"/>
    <property type="project" value="TreeGrafter"/>
</dbReference>
<protein>
    <submittedName>
        <fullName evidence="3">Deoxynucleoside triphosphate triphosphohydrolase SAMHD1</fullName>
    </submittedName>
</protein>
<name>A0A0C2N1U9_THEKT</name>
<evidence type="ECO:0000259" key="2">
    <source>
        <dbReference type="SMART" id="SM00471"/>
    </source>
</evidence>
<dbReference type="GO" id="GO:0008832">
    <property type="term" value="F:dGTPase activity"/>
    <property type="evidence" value="ECO:0007669"/>
    <property type="project" value="TreeGrafter"/>
</dbReference>